<dbReference type="Gene3D" id="3.30.390.30">
    <property type="match status" value="1"/>
</dbReference>
<dbReference type="EC" id="1.8.7.1" evidence="7"/>
<dbReference type="InterPro" id="IPR052034">
    <property type="entry name" value="NasD-like"/>
</dbReference>
<comment type="similarity">
    <text evidence="6">Belongs to the nitrite and sulfite reductase 4Fe-4S domain family.</text>
</comment>
<keyword evidence="15" id="KW-0560">Oxidoreductase</keyword>
<evidence type="ECO:0000256" key="20">
    <source>
        <dbReference type="ARBA" id="ARBA00049518"/>
    </source>
</evidence>
<evidence type="ECO:0000256" key="8">
    <source>
        <dbReference type="ARBA" id="ARBA00022485"/>
    </source>
</evidence>
<evidence type="ECO:0000256" key="6">
    <source>
        <dbReference type="ARBA" id="ARBA00010429"/>
    </source>
</evidence>
<dbReference type="PIRSF" id="PIRSF037149">
    <property type="entry name" value="NirB"/>
    <property type="match status" value="1"/>
</dbReference>
<comment type="cofactor">
    <cofactor evidence="2">
        <name>[4Fe-4S] cluster</name>
        <dbReference type="ChEBI" id="CHEBI:49883"/>
    </cofactor>
</comment>
<feature type="domain" description="BFD-like [2Fe-2S]-binding" evidence="24">
    <location>
        <begin position="437"/>
        <end position="484"/>
    </location>
</feature>
<evidence type="ECO:0000259" key="26">
    <source>
        <dbReference type="Pfam" id="PF18267"/>
    </source>
</evidence>
<dbReference type="InterPro" id="IPR036188">
    <property type="entry name" value="FAD/NAD-bd_sf"/>
</dbReference>
<dbReference type="Gene3D" id="1.10.10.1100">
    <property type="entry name" value="BFD-like [2Fe-2S]-binding domain"/>
    <property type="match status" value="1"/>
</dbReference>
<keyword evidence="28" id="KW-1185">Reference proteome</keyword>
<dbReference type="Gene3D" id="3.50.50.60">
    <property type="entry name" value="FAD/NAD(P)-binding domain"/>
    <property type="match status" value="2"/>
</dbReference>
<keyword evidence="9" id="KW-0349">Heme</keyword>
<dbReference type="InterPro" id="IPR045854">
    <property type="entry name" value="NO2/SO3_Rdtase_4Fe4S_sf"/>
</dbReference>
<keyword evidence="8" id="KW-0004">4Fe-4S</keyword>
<gene>
    <name evidence="27" type="primary">nirB</name>
    <name evidence="27" type="ORF">ACFSJG_16165</name>
</gene>
<dbReference type="Pfam" id="PF18267">
    <property type="entry name" value="Rubredoxin_C"/>
    <property type="match status" value="1"/>
</dbReference>
<evidence type="ECO:0000256" key="15">
    <source>
        <dbReference type="ARBA" id="ARBA00023002"/>
    </source>
</evidence>
<evidence type="ECO:0000256" key="7">
    <source>
        <dbReference type="ARBA" id="ARBA00012353"/>
    </source>
</evidence>
<dbReference type="InterPro" id="IPR023753">
    <property type="entry name" value="FAD/NAD-binding_dom"/>
</dbReference>
<evidence type="ECO:0000256" key="5">
    <source>
        <dbReference type="ARBA" id="ARBA00005096"/>
    </source>
</evidence>
<keyword evidence="14 21" id="KW-0274">FAD</keyword>
<dbReference type="PANTHER" id="PTHR43809">
    <property type="entry name" value="NITRITE REDUCTASE (NADH) LARGE SUBUNIT"/>
    <property type="match status" value="1"/>
</dbReference>
<dbReference type="InterPro" id="IPR006066">
    <property type="entry name" value="NO2/SO3_Rdtase_FeS/sirohaem_BS"/>
</dbReference>
<dbReference type="RefSeq" id="WP_378486249.1">
    <property type="nucleotide sequence ID" value="NZ_JBHUFB010000012.1"/>
</dbReference>
<evidence type="ECO:0000259" key="25">
    <source>
        <dbReference type="Pfam" id="PF07992"/>
    </source>
</evidence>
<evidence type="ECO:0000256" key="17">
    <source>
        <dbReference type="ARBA" id="ARBA00023014"/>
    </source>
</evidence>
<keyword evidence="16" id="KW-0408">Iron</keyword>
<evidence type="ECO:0000256" key="4">
    <source>
        <dbReference type="ARBA" id="ARBA00003247"/>
    </source>
</evidence>
<name>A0ABW4P5Q1_9NOCA</name>
<evidence type="ECO:0000256" key="11">
    <source>
        <dbReference type="ARBA" id="ARBA00022714"/>
    </source>
</evidence>
<evidence type="ECO:0000259" key="22">
    <source>
        <dbReference type="Pfam" id="PF01077"/>
    </source>
</evidence>
<comment type="pathway">
    <text evidence="5">Nitrogen metabolism; nitrate reduction (assimilation).</text>
</comment>
<protein>
    <recommendedName>
        <fullName evidence="7">assimilatory sulfite reductase (ferredoxin)</fullName>
        <ecNumber evidence="7">1.8.7.1</ecNumber>
    </recommendedName>
</protein>
<dbReference type="PRINTS" id="PR00411">
    <property type="entry name" value="PNDRDTASEI"/>
</dbReference>
<feature type="domain" description="Nitrite/Sulfite reductase ferredoxin-like" evidence="23">
    <location>
        <begin position="573"/>
        <end position="636"/>
    </location>
</feature>
<keyword evidence="13" id="KW-0883">Thioether bond</keyword>
<keyword evidence="12" id="KW-0479">Metal-binding</keyword>
<sequence>MASTGGVKKRLLVVGNGMAGARTVEEILARGGRDMFDVTMIGDEPYGNYNRIMLSHVLAGEATADDDDLILNPMSWYRDNGVTLYAGDRAVTLDRFAKTITCESERVVGYDVLIVATGSNTFFPNMDGLRESDGRLGRGVFGFRTIADTNGMLQMAQSRDGVTAVVIGGGLLGLEAAYGLRTQGLTVNVVHSPGHLMNQQLDERGGQVLRAKIEALGVGVHTAMRTTAVLRDDAGNVTGVAFNDGTSLPADMVVVTAGIRPNAELARAGGLVVERGIVVDDQMRCEDEGSVYAVGECAQHRGELYGLVAPVWEQAVVLAEHLTGSNPAAAYQGSSSTTKLKVAGLDVAAMGVKSPEFDTDEFIQFYDSRTGVYKNVVVRDGKLVGATLMGEIGKAALLTQVFDGKVELPEDRLSLLFDLAGAADGASAADLPDDTQVCNCNGVTKGDLVACVHGGAQTLTEVCAKTRAGKGCGSCKGLVADIVAGAAGGELKADPAANWYVPCIPMTKAELIEAIRERDIRAVSQVFAELATHGREEATAKMPLASLLRVVWGPDWVDERGALFINDRVHANIQRDGTFSVVPQMKGGVTTPDQLRRIADVADKYAVPLVKVTGGQRIDLLGIRKEDLPKVWGDLDMPSGYAYGKSMRTVKTCVGSDFCRFGLGDSTNLGIALEERFQGLETPAKLKLAVAGCPRNCSEALCKDLGVVAVGDGRWEIYVGGAAGAHIRKGDLLATVESGEEVIALAGRFVQHYREDAKWLERTYDWVPRVGLERLQALLVRDEEGIVAGLDERMAASVAGYRDPWKERTAPKSPAQFAPSLPLLPLPQVPVR</sequence>
<dbReference type="Pfam" id="PF01077">
    <property type="entry name" value="NIR_SIR"/>
    <property type="match status" value="1"/>
</dbReference>
<dbReference type="Pfam" id="PF03460">
    <property type="entry name" value="NIR_SIR_ferr"/>
    <property type="match status" value="1"/>
</dbReference>
<evidence type="ECO:0000256" key="1">
    <source>
        <dbReference type="ARBA" id="ARBA00001929"/>
    </source>
</evidence>
<comment type="cofactor">
    <cofactor evidence="19">
        <name>[2Fe-2S] cluster</name>
        <dbReference type="ChEBI" id="CHEBI:190135"/>
    </cofactor>
</comment>
<proteinExistence type="inferred from homology"/>
<comment type="cofactor">
    <cofactor evidence="3 21">
        <name>FAD</name>
        <dbReference type="ChEBI" id="CHEBI:57692"/>
    </cofactor>
</comment>
<evidence type="ECO:0000259" key="23">
    <source>
        <dbReference type="Pfam" id="PF03460"/>
    </source>
</evidence>
<evidence type="ECO:0000256" key="18">
    <source>
        <dbReference type="ARBA" id="ARBA00023063"/>
    </source>
</evidence>
<evidence type="ECO:0000313" key="27">
    <source>
        <dbReference type="EMBL" id="MFD1813755.1"/>
    </source>
</evidence>
<feature type="domain" description="FAD/NAD(P)-binding" evidence="25">
    <location>
        <begin position="10"/>
        <end position="304"/>
    </location>
</feature>
<evidence type="ECO:0000256" key="13">
    <source>
        <dbReference type="ARBA" id="ARBA00022784"/>
    </source>
</evidence>
<keyword evidence="18 21" id="KW-0534">Nitrate assimilation</keyword>
<evidence type="ECO:0000256" key="21">
    <source>
        <dbReference type="PIRNR" id="PIRNR037149"/>
    </source>
</evidence>
<dbReference type="InterPro" id="IPR012744">
    <property type="entry name" value="Nitri_red_NirB"/>
</dbReference>
<evidence type="ECO:0000256" key="19">
    <source>
        <dbReference type="ARBA" id="ARBA00034078"/>
    </source>
</evidence>
<dbReference type="SUPFAM" id="SSF56014">
    <property type="entry name" value="Nitrite and sulphite reductase 4Fe-4S domain-like"/>
    <property type="match status" value="1"/>
</dbReference>
<dbReference type="PRINTS" id="PR00397">
    <property type="entry name" value="SIROHAEM"/>
</dbReference>
<dbReference type="Pfam" id="PF04324">
    <property type="entry name" value="Fer2_BFD"/>
    <property type="match status" value="1"/>
</dbReference>
<dbReference type="EMBL" id="JBHUFB010000012">
    <property type="protein sequence ID" value="MFD1813755.1"/>
    <property type="molecule type" value="Genomic_DNA"/>
</dbReference>
<keyword evidence="11" id="KW-0001">2Fe-2S</keyword>
<keyword evidence="10 21" id="KW-0285">Flavoprotein</keyword>
<dbReference type="InterPro" id="IPR017121">
    <property type="entry name" value="Nitrite_Rdtase_lsu"/>
</dbReference>
<evidence type="ECO:0000256" key="10">
    <source>
        <dbReference type="ARBA" id="ARBA00022630"/>
    </source>
</evidence>
<dbReference type="Gene3D" id="3.30.413.10">
    <property type="entry name" value="Sulfite Reductase Hemoprotein, domain 1"/>
    <property type="match status" value="1"/>
</dbReference>
<reference evidence="28" key="1">
    <citation type="journal article" date="2019" name="Int. J. Syst. Evol. Microbiol.">
        <title>The Global Catalogue of Microorganisms (GCM) 10K type strain sequencing project: providing services to taxonomists for standard genome sequencing and annotation.</title>
        <authorList>
            <consortium name="The Broad Institute Genomics Platform"/>
            <consortium name="The Broad Institute Genome Sequencing Center for Infectious Disease"/>
            <person name="Wu L."/>
            <person name="Ma J."/>
        </authorList>
    </citation>
    <scope>NUCLEOTIDE SEQUENCE [LARGE SCALE GENOMIC DNA]</scope>
    <source>
        <strain evidence="28">DT72</strain>
    </source>
</reference>
<dbReference type="PRINTS" id="PR00368">
    <property type="entry name" value="FADPNR"/>
</dbReference>
<dbReference type="InterPro" id="IPR041854">
    <property type="entry name" value="BFD-like_2Fe2S-bd_dom_sf"/>
</dbReference>
<evidence type="ECO:0000256" key="9">
    <source>
        <dbReference type="ARBA" id="ARBA00022617"/>
    </source>
</evidence>
<keyword evidence="17" id="KW-0411">Iron-sulfur</keyword>
<dbReference type="InterPro" id="IPR016156">
    <property type="entry name" value="FAD/NAD-linked_Rdtase_dimer_sf"/>
</dbReference>
<dbReference type="InterPro" id="IPR006067">
    <property type="entry name" value="NO2/SO3_Rdtase_4Fe4S_dom"/>
</dbReference>
<dbReference type="Proteomes" id="UP001597286">
    <property type="component" value="Unassembled WGS sequence"/>
</dbReference>
<dbReference type="InterPro" id="IPR041575">
    <property type="entry name" value="Rubredoxin_C"/>
</dbReference>
<evidence type="ECO:0000256" key="16">
    <source>
        <dbReference type="ARBA" id="ARBA00023004"/>
    </source>
</evidence>
<accession>A0ABW4P5Q1</accession>
<dbReference type="InterPro" id="IPR036136">
    <property type="entry name" value="Nit/Sulf_reduc_fer-like_dom_sf"/>
</dbReference>
<feature type="domain" description="Nitrite/sulphite reductase 4Fe-4S" evidence="22">
    <location>
        <begin position="644"/>
        <end position="779"/>
    </location>
</feature>
<dbReference type="InterPro" id="IPR005117">
    <property type="entry name" value="NiRdtase/SiRdtase_haem-b_fer"/>
</dbReference>
<dbReference type="SUPFAM" id="SSF51905">
    <property type="entry name" value="FAD/NAD(P)-binding domain"/>
    <property type="match status" value="2"/>
</dbReference>
<dbReference type="SUPFAM" id="SSF55124">
    <property type="entry name" value="Nitrite/Sulfite reductase N-terminal domain-like"/>
    <property type="match status" value="1"/>
</dbReference>
<evidence type="ECO:0000259" key="24">
    <source>
        <dbReference type="Pfam" id="PF04324"/>
    </source>
</evidence>
<evidence type="ECO:0000256" key="12">
    <source>
        <dbReference type="ARBA" id="ARBA00022723"/>
    </source>
</evidence>
<evidence type="ECO:0000256" key="2">
    <source>
        <dbReference type="ARBA" id="ARBA00001966"/>
    </source>
</evidence>
<dbReference type="Pfam" id="PF07992">
    <property type="entry name" value="Pyr_redox_2"/>
    <property type="match status" value="1"/>
</dbReference>
<organism evidence="27 28">
    <name type="scientific">Rhodococcus gannanensis</name>
    <dbReference type="NCBI Taxonomy" id="1960308"/>
    <lineage>
        <taxon>Bacteria</taxon>
        <taxon>Bacillati</taxon>
        <taxon>Actinomycetota</taxon>
        <taxon>Actinomycetes</taxon>
        <taxon>Mycobacteriales</taxon>
        <taxon>Nocardiaceae</taxon>
        <taxon>Rhodococcus</taxon>
    </lineage>
</organism>
<comment type="cofactor">
    <cofactor evidence="1">
        <name>siroheme</name>
        <dbReference type="ChEBI" id="CHEBI:60052"/>
    </cofactor>
</comment>
<evidence type="ECO:0000256" key="14">
    <source>
        <dbReference type="ARBA" id="ARBA00022827"/>
    </source>
</evidence>
<feature type="domain" description="NADH-rubredoxin oxidoreductase C-terminal" evidence="26">
    <location>
        <begin position="338"/>
        <end position="399"/>
    </location>
</feature>
<dbReference type="NCBIfam" id="TIGR02374">
    <property type="entry name" value="nitri_red_nirB"/>
    <property type="match status" value="1"/>
</dbReference>
<evidence type="ECO:0000256" key="3">
    <source>
        <dbReference type="ARBA" id="ARBA00001974"/>
    </source>
</evidence>
<comment type="function">
    <text evidence="4">Catalyzes the reduction of sulfite to sulfide, a step in the biosynthesis of sulfur-containing amino acids and cofactors.</text>
</comment>
<dbReference type="InterPro" id="IPR007419">
    <property type="entry name" value="BFD-like_2Fe2S-bd_dom"/>
</dbReference>
<dbReference type="Gene3D" id="3.90.480.20">
    <property type="match status" value="1"/>
</dbReference>
<comment type="caution">
    <text evidence="27">The sequence shown here is derived from an EMBL/GenBank/DDBJ whole genome shotgun (WGS) entry which is preliminary data.</text>
</comment>
<dbReference type="PANTHER" id="PTHR43809:SF1">
    <property type="entry name" value="NITRITE REDUCTASE (NADH) LARGE SUBUNIT"/>
    <property type="match status" value="1"/>
</dbReference>
<evidence type="ECO:0000313" key="28">
    <source>
        <dbReference type="Proteomes" id="UP001597286"/>
    </source>
</evidence>
<comment type="catalytic activity">
    <reaction evidence="20">
        <text>hydrogen sulfide + 6 oxidized [2Fe-2S]-[ferredoxin] + 3 H2O = sulfite + 6 reduced [2Fe-2S]-[ferredoxin] + 7 H(+)</text>
        <dbReference type="Rhea" id="RHEA:23132"/>
        <dbReference type="Rhea" id="RHEA-COMP:10000"/>
        <dbReference type="Rhea" id="RHEA-COMP:10001"/>
        <dbReference type="ChEBI" id="CHEBI:15377"/>
        <dbReference type="ChEBI" id="CHEBI:15378"/>
        <dbReference type="ChEBI" id="CHEBI:17359"/>
        <dbReference type="ChEBI" id="CHEBI:29919"/>
        <dbReference type="ChEBI" id="CHEBI:33737"/>
        <dbReference type="ChEBI" id="CHEBI:33738"/>
        <dbReference type="EC" id="1.8.7.1"/>
    </reaction>
</comment>